<reference evidence="2 3" key="1">
    <citation type="submission" date="2021-05" db="EMBL/GenBank/DDBJ databases">
        <title>Direct Submission.</title>
        <authorList>
            <person name="Li K."/>
            <person name="Gao J."/>
        </authorList>
    </citation>
    <scope>NUCLEOTIDE SEQUENCE [LARGE SCALE GENOMIC DNA]</scope>
    <source>
        <strain evidence="2 3">Mg02</strain>
    </source>
</reference>
<dbReference type="Proteomes" id="UP000676079">
    <property type="component" value="Chromosome"/>
</dbReference>
<dbReference type="InterPro" id="IPR037523">
    <property type="entry name" value="VOC_core"/>
</dbReference>
<gene>
    <name evidence="2" type="ORF">KGD84_02775</name>
</gene>
<dbReference type="InterPro" id="IPR004360">
    <property type="entry name" value="Glyas_Fos-R_dOase_dom"/>
</dbReference>
<dbReference type="PROSITE" id="PS51819">
    <property type="entry name" value="VOC"/>
    <property type="match status" value="2"/>
</dbReference>
<feature type="domain" description="VOC" evidence="1">
    <location>
        <begin position="10"/>
        <end position="123"/>
    </location>
</feature>
<dbReference type="InterPro" id="IPR029068">
    <property type="entry name" value="Glyas_Bleomycin-R_OHBP_Dase"/>
</dbReference>
<sequence>MITTDYRPGSPCWIELSASDLDRSLAFYRGLFGWEAESAGPDTGGYLLLKSGGRTVGGAGPLMEEGQRPSWTLYFQAPDAEEYVRGVAELGGTVDLPPMDVMGMGVMAQCTDPQGVRFALWQPLSFPGMETVDEPGTLVWAELWTPDAEGARRFYGGLFPWEFGPFELPGGDTYLTVRPEGLDEDRAHSGIAQVDPGTAESLGGGDWHPVFQVEDVDATAALVPETGGRVDMAPEDAPGVGRLSACADPDGNPFVLLRPSPA</sequence>
<dbReference type="CDD" id="cd07247">
    <property type="entry name" value="SgaA_N_like"/>
    <property type="match status" value="2"/>
</dbReference>
<evidence type="ECO:0000313" key="2">
    <source>
        <dbReference type="EMBL" id="QUX23334.1"/>
    </source>
</evidence>
<protein>
    <submittedName>
        <fullName evidence="2">VOC family protein</fullName>
    </submittedName>
</protein>
<evidence type="ECO:0000259" key="1">
    <source>
        <dbReference type="PROSITE" id="PS51819"/>
    </source>
</evidence>
<dbReference type="RefSeq" id="WP_220564557.1">
    <property type="nucleotide sequence ID" value="NZ_CP074133.1"/>
</dbReference>
<name>A0ABX8BMN2_9ACTN</name>
<accession>A0ABX8BMN2</accession>
<dbReference type="Pfam" id="PF00903">
    <property type="entry name" value="Glyoxalase"/>
    <property type="match status" value="2"/>
</dbReference>
<dbReference type="SUPFAM" id="SSF54593">
    <property type="entry name" value="Glyoxalase/Bleomycin resistance protein/Dihydroxybiphenyl dioxygenase"/>
    <property type="match status" value="2"/>
</dbReference>
<feature type="domain" description="VOC" evidence="1">
    <location>
        <begin position="137"/>
        <end position="259"/>
    </location>
</feature>
<dbReference type="PANTHER" id="PTHR33993">
    <property type="entry name" value="GLYOXALASE-RELATED"/>
    <property type="match status" value="1"/>
</dbReference>
<organism evidence="2 3">
    <name type="scientific">Nocardiopsis changdeensis</name>
    <dbReference type="NCBI Taxonomy" id="2831969"/>
    <lineage>
        <taxon>Bacteria</taxon>
        <taxon>Bacillati</taxon>
        <taxon>Actinomycetota</taxon>
        <taxon>Actinomycetes</taxon>
        <taxon>Streptosporangiales</taxon>
        <taxon>Nocardiopsidaceae</taxon>
        <taxon>Nocardiopsis</taxon>
    </lineage>
</organism>
<dbReference type="PANTHER" id="PTHR33993:SF10">
    <property type="entry name" value="CONSERVED PROTEIN"/>
    <property type="match status" value="1"/>
</dbReference>
<evidence type="ECO:0000313" key="3">
    <source>
        <dbReference type="Proteomes" id="UP000676079"/>
    </source>
</evidence>
<dbReference type="Gene3D" id="3.10.180.10">
    <property type="entry name" value="2,3-Dihydroxybiphenyl 1,2-Dioxygenase, domain 1"/>
    <property type="match status" value="2"/>
</dbReference>
<keyword evidence="3" id="KW-1185">Reference proteome</keyword>
<dbReference type="InterPro" id="IPR052164">
    <property type="entry name" value="Anthracycline_SecMetBiosynth"/>
</dbReference>
<proteinExistence type="predicted"/>
<dbReference type="EMBL" id="CP074133">
    <property type="protein sequence ID" value="QUX23334.1"/>
    <property type="molecule type" value="Genomic_DNA"/>
</dbReference>